<feature type="region of interest" description="Disordered" evidence="1">
    <location>
        <begin position="434"/>
        <end position="498"/>
    </location>
</feature>
<keyword evidence="3" id="KW-1185">Reference proteome</keyword>
<evidence type="ECO:0000313" key="2">
    <source>
        <dbReference type="EMBL" id="KDQ51437.1"/>
    </source>
</evidence>
<proteinExistence type="predicted"/>
<evidence type="ECO:0000256" key="1">
    <source>
        <dbReference type="SAM" id="MobiDB-lite"/>
    </source>
</evidence>
<dbReference type="EMBL" id="KL197748">
    <property type="protein sequence ID" value="KDQ51437.1"/>
    <property type="molecule type" value="Genomic_DNA"/>
</dbReference>
<dbReference type="AlphaFoldDB" id="A0A067PKD6"/>
<sequence>MPNDTLSRLPSARHHRLTGKFNVRKFSKWATSTEACSDGSKEMQITGIDWMKQPGLPSHEYLIVILNGYHEIRVERDTDSWSTLFWSKSWSNCKDTVTVGFDRGSDVTMAWVRFNPGPGLHTLTTLLDIITESADIYNVWTFNCWWLASCIWTNLVSRAVISDSGFDKEMAGLWGKMTGEVEGEWDALKFVKVQQFVHLAGLKRTMGESDGMKELEKVSAHVAELFDERMGAKPAAVERYQEERLLITCRPGTDLKDETCLQSPRLTEIESSLSPITSTGSLHPLGCNPSTDQRPMISFPMPVIGWNENPHSASAMLRDPHQSGLASTAVPSPPWDSDSFHILGVNRFGYSPNPPSCISPVSPLSLPPRPIWAPELSSSPTEISPTLSSDEYPYSVRHGLAVDKTISQSPHPPQPMWAIELSTPPDELAIGPFAERHPHCGRTHPDIVNSDVSSSPPPPPYDSHTMSSAPSFDWKPHYVSNGSPPPRTSQTEWGPQVDPAVKMYEAMWGQPRRDSAW</sequence>
<dbReference type="InParanoid" id="A0A067PKD6"/>
<accession>A0A067PKD6</accession>
<gene>
    <name evidence="2" type="ORF">JAAARDRAFT_73598</name>
</gene>
<reference evidence="3" key="1">
    <citation type="journal article" date="2014" name="Proc. Natl. Acad. Sci. U.S.A.">
        <title>Extensive sampling of basidiomycete genomes demonstrates inadequacy of the white-rot/brown-rot paradigm for wood decay fungi.</title>
        <authorList>
            <person name="Riley R."/>
            <person name="Salamov A.A."/>
            <person name="Brown D.W."/>
            <person name="Nagy L.G."/>
            <person name="Floudas D."/>
            <person name="Held B.W."/>
            <person name="Levasseur A."/>
            <person name="Lombard V."/>
            <person name="Morin E."/>
            <person name="Otillar R."/>
            <person name="Lindquist E.A."/>
            <person name="Sun H."/>
            <person name="LaButti K.M."/>
            <person name="Schmutz J."/>
            <person name="Jabbour D."/>
            <person name="Luo H."/>
            <person name="Baker S.E."/>
            <person name="Pisabarro A.G."/>
            <person name="Walton J.D."/>
            <person name="Blanchette R.A."/>
            <person name="Henrissat B."/>
            <person name="Martin F."/>
            <person name="Cullen D."/>
            <person name="Hibbett D.S."/>
            <person name="Grigoriev I.V."/>
        </authorList>
    </citation>
    <scope>NUCLEOTIDE SEQUENCE [LARGE SCALE GENOMIC DNA]</scope>
    <source>
        <strain evidence="3">MUCL 33604</strain>
    </source>
</reference>
<protein>
    <submittedName>
        <fullName evidence="2">Uncharacterized protein</fullName>
    </submittedName>
</protein>
<dbReference type="HOGENOM" id="CLU_526814_0_0_1"/>
<evidence type="ECO:0000313" key="3">
    <source>
        <dbReference type="Proteomes" id="UP000027265"/>
    </source>
</evidence>
<organism evidence="2 3">
    <name type="scientific">Jaapia argillacea MUCL 33604</name>
    <dbReference type="NCBI Taxonomy" id="933084"/>
    <lineage>
        <taxon>Eukaryota</taxon>
        <taxon>Fungi</taxon>
        <taxon>Dikarya</taxon>
        <taxon>Basidiomycota</taxon>
        <taxon>Agaricomycotina</taxon>
        <taxon>Agaricomycetes</taxon>
        <taxon>Agaricomycetidae</taxon>
        <taxon>Jaapiales</taxon>
        <taxon>Jaapiaceae</taxon>
        <taxon>Jaapia</taxon>
    </lineage>
</organism>
<name>A0A067PKD6_9AGAM</name>
<dbReference type="Proteomes" id="UP000027265">
    <property type="component" value="Unassembled WGS sequence"/>
</dbReference>